<evidence type="ECO:0000259" key="6">
    <source>
        <dbReference type="PROSITE" id="PS01124"/>
    </source>
</evidence>
<dbReference type="PRINTS" id="PR00032">
    <property type="entry name" value="HTHARAC"/>
</dbReference>
<dbReference type="GO" id="GO:0043565">
    <property type="term" value="F:sequence-specific DNA binding"/>
    <property type="evidence" value="ECO:0007669"/>
    <property type="project" value="InterPro"/>
</dbReference>
<dbReference type="PANTHER" id="PTHR43280">
    <property type="entry name" value="ARAC-FAMILY TRANSCRIPTIONAL REGULATOR"/>
    <property type="match status" value="1"/>
</dbReference>
<keyword evidence="3" id="KW-0010">Activator</keyword>
<keyword evidence="2" id="KW-0238">DNA-binding</keyword>
<keyword evidence="1" id="KW-0805">Transcription regulation</keyword>
<evidence type="ECO:0000256" key="2">
    <source>
        <dbReference type="ARBA" id="ARBA00023125"/>
    </source>
</evidence>
<dbReference type="AlphaFoldDB" id="B1Y124"/>
<dbReference type="InterPro" id="IPR020449">
    <property type="entry name" value="Tscrpt_reg_AraC-type_HTH"/>
</dbReference>
<evidence type="ECO:0000313" key="8">
    <source>
        <dbReference type="Proteomes" id="UP000001693"/>
    </source>
</evidence>
<dbReference type="InterPro" id="IPR003313">
    <property type="entry name" value="AraC-bd"/>
</dbReference>
<dbReference type="InterPro" id="IPR018060">
    <property type="entry name" value="HTH_AraC"/>
</dbReference>
<dbReference type="InterPro" id="IPR018062">
    <property type="entry name" value="HTH_AraC-typ_CS"/>
</dbReference>
<protein>
    <submittedName>
        <fullName evidence="7">Transcriptional regulator, AraC family</fullName>
    </submittedName>
</protein>
<name>B1Y124_LEPCP</name>
<dbReference type="KEGG" id="lch:Lcho_3182"/>
<dbReference type="STRING" id="395495.Lcho_3182"/>
<feature type="region of interest" description="Disordered" evidence="5">
    <location>
        <begin position="296"/>
        <end position="315"/>
    </location>
</feature>
<dbReference type="SUPFAM" id="SSF46689">
    <property type="entry name" value="Homeodomain-like"/>
    <property type="match status" value="2"/>
</dbReference>
<dbReference type="SUPFAM" id="SSF51182">
    <property type="entry name" value="RmlC-like cupins"/>
    <property type="match status" value="1"/>
</dbReference>
<dbReference type="eggNOG" id="COG2207">
    <property type="taxonomic scope" value="Bacteria"/>
</dbReference>
<dbReference type="OrthoDB" id="9816011at2"/>
<dbReference type="Pfam" id="PF12833">
    <property type="entry name" value="HTH_18"/>
    <property type="match status" value="1"/>
</dbReference>
<dbReference type="SMART" id="SM00342">
    <property type="entry name" value="HTH_ARAC"/>
    <property type="match status" value="1"/>
</dbReference>
<dbReference type="HOGENOM" id="CLU_000445_88_3_4"/>
<proteinExistence type="predicted"/>
<sequence length="315" mass="35797">MGSSSRRKLTPEFEHDLIRDPRLGYEPTDGAEFVRCIEHGSPTPLERWHCHDEYELQLIVGARGRAFVGDHVGHFEPGHLVLTGPRLPHNWISTDLPPDGLGVRSLVIQFRDEPLRDGMRAIKELEEIRPLLERARRGIEFLGLSDSVRDRFHRIRRSHGLERFAEFAALLCLLNRCEDYRLLSSDQAIVAGPADARSAISRIVEYVNESYAETMSVADVAARVNMSESSFSRYFSKAADSTFTAFVNRVRVHKACQLLMHSDQQISSICYAVGFNNVANFNRRFREVKGMTPKEFRRQSMDRLGGDSPPGRQGQ</sequence>
<dbReference type="InterPro" id="IPR011051">
    <property type="entry name" value="RmlC_Cupin_sf"/>
</dbReference>
<dbReference type="GO" id="GO:0003700">
    <property type="term" value="F:DNA-binding transcription factor activity"/>
    <property type="evidence" value="ECO:0007669"/>
    <property type="project" value="InterPro"/>
</dbReference>
<dbReference type="PANTHER" id="PTHR43280:SF27">
    <property type="entry name" value="TRANSCRIPTIONAL REGULATOR MTLR"/>
    <property type="match status" value="1"/>
</dbReference>
<reference evidence="7 8" key="1">
    <citation type="submission" date="2008-03" db="EMBL/GenBank/DDBJ databases">
        <title>Complete sequence of Leptothrix cholodnii SP-6.</title>
        <authorList>
            <consortium name="US DOE Joint Genome Institute"/>
            <person name="Copeland A."/>
            <person name="Lucas S."/>
            <person name="Lapidus A."/>
            <person name="Glavina del Rio T."/>
            <person name="Dalin E."/>
            <person name="Tice H."/>
            <person name="Bruce D."/>
            <person name="Goodwin L."/>
            <person name="Pitluck S."/>
            <person name="Chertkov O."/>
            <person name="Brettin T."/>
            <person name="Detter J.C."/>
            <person name="Han C."/>
            <person name="Kuske C.R."/>
            <person name="Schmutz J."/>
            <person name="Larimer F."/>
            <person name="Land M."/>
            <person name="Hauser L."/>
            <person name="Kyrpides N."/>
            <person name="Lykidis A."/>
            <person name="Emerson D."/>
            <person name="Richardson P."/>
        </authorList>
    </citation>
    <scope>NUCLEOTIDE SEQUENCE [LARGE SCALE GENOMIC DNA]</scope>
    <source>
        <strain evidence="8">ATCC 51168 / LMG 8142 / SP-6</strain>
    </source>
</reference>
<dbReference type="PROSITE" id="PS00041">
    <property type="entry name" value="HTH_ARAC_FAMILY_1"/>
    <property type="match status" value="1"/>
</dbReference>
<evidence type="ECO:0000256" key="5">
    <source>
        <dbReference type="SAM" id="MobiDB-lite"/>
    </source>
</evidence>
<dbReference type="Pfam" id="PF02311">
    <property type="entry name" value="AraC_binding"/>
    <property type="match status" value="1"/>
</dbReference>
<evidence type="ECO:0000313" key="7">
    <source>
        <dbReference type="EMBL" id="ACB35441.1"/>
    </source>
</evidence>
<evidence type="ECO:0000256" key="3">
    <source>
        <dbReference type="ARBA" id="ARBA00023159"/>
    </source>
</evidence>
<dbReference type="Gene3D" id="1.10.10.60">
    <property type="entry name" value="Homeodomain-like"/>
    <property type="match status" value="2"/>
</dbReference>
<dbReference type="PROSITE" id="PS01124">
    <property type="entry name" value="HTH_ARAC_FAMILY_2"/>
    <property type="match status" value="1"/>
</dbReference>
<dbReference type="CDD" id="cd06976">
    <property type="entry name" value="cupin_MtlR-like_N"/>
    <property type="match status" value="1"/>
</dbReference>
<dbReference type="Proteomes" id="UP000001693">
    <property type="component" value="Chromosome"/>
</dbReference>
<feature type="domain" description="HTH araC/xylS-type" evidence="6">
    <location>
        <begin position="201"/>
        <end position="299"/>
    </location>
</feature>
<accession>B1Y124</accession>
<evidence type="ECO:0000256" key="1">
    <source>
        <dbReference type="ARBA" id="ARBA00023015"/>
    </source>
</evidence>
<dbReference type="RefSeq" id="WP_012348188.1">
    <property type="nucleotide sequence ID" value="NC_010524.1"/>
</dbReference>
<organism evidence="7 8">
    <name type="scientific">Leptothrix cholodnii (strain ATCC 51168 / LMG 8142 / SP-6)</name>
    <name type="common">Leptothrix discophora (strain SP-6)</name>
    <dbReference type="NCBI Taxonomy" id="395495"/>
    <lineage>
        <taxon>Bacteria</taxon>
        <taxon>Pseudomonadati</taxon>
        <taxon>Pseudomonadota</taxon>
        <taxon>Betaproteobacteria</taxon>
        <taxon>Burkholderiales</taxon>
        <taxon>Sphaerotilaceae</taxon>
        <taxon>Leptothrix</taxon>
    </lineage>
</organism>
<dbReference type="InterPro" id="IPR009057">
    <property type="entry name" value="Homeodomain-like_sf"/>
</dbReference>
<evidence type="ECO:0000256" key="4">
    <source>
        <dbReference type="ARBA" id="ARBA00023163"/>
    </source>
</evidence>
<gene>
    <name evidence="7" type="ordered locus">Lcho_3182</name>
</gene>
<keyword evidence="8" id="KW-1185">Reference proteome</keyword>
<feature type="compositionally biased region" description="Basic and acidic residues" evidence="5">
    <location>
        <begin position="296"/>
        <end position="305"/>
    </location>
</feature>
<keyword evidence="4" id="KW-0804">Transcription</keyword>
<dbReference type="EMBL" id="CP001013">
    <property type="protein sequence ID" value="ACB35441.1"/>
    <property type="molecule type" value="Genomic_DNA"/>
</dbReference>